<evidence type="ECO:0000313" key="1">
    <source>
        <dbReference type="EMBL" id="JAH41055.1"/>
    </source>
</evidence>
<accession>A0A0E9SK49</accession>
<proteinExistence type="predicted"/>
<reference evidence="1" key="2">
    <citation type="journal article" date="2015" name="Fish Shellfish Immunol.">
        <title>Early steps in the European eel (Anguilla anguilla)-Vibrio vulnificus interaction in the gills: Role of the RtxA13 toxin.</title>
        <authorList>
            <person name="Callol A."/>
            <person name="Pajuelo D."/>
            <person name="Ebbesson L."/>
            <person name="Teles M."/>
            <person name="MacKenzie S."/>
            <person name="Amaro C."/>
        </authorList>
    </citation>
    <scope>NUCLEOTIDE SEQUENCE</scope>
</reference>
<sequence>MKERTVRKERALTSASYR</sequence>
<name>A0A0E9SK49_ANGAN</name>
<dbReference type="AlphaFoldDB" id="A0A0E9SK49"/>
<reference evidence="1" key="1">
    <citation type="submission" date="2014-11" db="EMBL/GenBank/DDBJ databases">
        <authorList>
            <person name="Amaro Gonzalez C."/>
        </authorList>
    </citation>
    <scope>NUCLEOTIDE SEQUENCE</scope>
</reference>
<protein>
    <submittedName>
        <fullName evidence="1">Uncharacterized protein</fullName>
    </submittedName>
</protein>
<dbReference type="EMBL" id="GBXM01067522">
    <property type="protein sequence ID" value="JAH41055.1"/>
    <property type="molecule type" value="Transcribed_RNA"/>
</dbReference>
<organism evidence="1">
    <name type="scientific">Anguilla anguilla</name>
    <name type="common">European freshwater eel</name>
    <name type="synonym">Muraena anguilla</name>
    <dbReference type="NCBI Taxonomy" id="7936"/>
    <lineage>
        <taxon>Eukaryota</taxon>
        <taxon>Metazoa</taxon>
        <taxon>Chordata</taxon>
        <taxon>Craniata</taxon>
        <taxon>Vertebrata</taxon>
        <taxon>Euteleostomi</taxon>
        <taxon>Actinopterygii</taxon>
        <taxon>Neopterygii</taxon>
        <taxon>Teleostei</taxon>
        <taxon>Anguilliformes</taxon>
        <taxon>Anguillidae</taxon>
        <taxon>Anguilla</taxon>
    </lineage>
</organism>